<dbReference type="GO" id="GO:0031931">
    <property type="term" value="C:TORC1 complex"/>
    <property type="evidence" value="ECO:0007669"/>
    <property type="project" value="InterPro"/>
</dbReference>
<evidence type="ECO:0000256" key="2">
    <source>
        <dbReference type="PROSITE-ProRule" id="PRU00221"/>
    </source>
</evidence>
<feature type="repeat" description="WD" evidence="2">
    <location>
        <begin position="440"/>
        <end position="457"/>
    </location>
</feature>
<dbReference type="InterPro" id="IPR036322">
    <property type="entry name" value="WD40_repeat_dom_sf"/>
</dbReference>
<dbReference type="RefSeq" id="XP_056491814.1">
    <property type="nucleotide sequence ID" value="XM_056629080.1"/>
</dbReference>
<keyword evidence="2" id="KW-0853">WD repeat</keyword>
<dbReference type="PROSITE" id="PS50082">
    <property type="entry name" value="WD_REPEATS_2"/>
    <property type="match status" value="1"/>
</dbReference>
<dbReference type="PANTHER" id="PTHR19842">
    <property type="entry name" value="G BETA-LIKE PROTEIN GBL"/>
    <property type="match status" value="1"/>
</dbReference>
<sequence length="1062" mass="116601">MSDASFLYRSRVLRPKKPRNIPFEAEQLLYRFTAGSRHPPKGQSDCFFATNLWDSTSSTPTLAPWKEAPNIQTTENRTTSTADWNTSTSVIQSPSSSFASPTVPPNVPSPSPVATVNANSPSPSPRQSLPSTASTPTSTLSPLSTRPPGNETPRQAPRDQLRKTVTVSNANQMTPARIIEYQPQRAGSSRQKKAYPRPTITPQLTAPRPTTPRPIALRHTRERDSSSEYQAHQSSRASSGSPAPIPKDSPPRRSSRARKDPITYNVRALVGLELEPAEASDRNRGDGASSGASSPKPSNASLVPSAPVDSQVPQSIGSGSLRQRPSIGHLLRNRQQGRFIGNSYYNHAYNDRLSELTPWRSWKGASNDITSMAWSPDGTRFAAGATTHGGDYNRGNNLVLGDLTRNSLMELPDHWIRRENPTSTQDPRLFATVSSTQWVGEQLYSASFDKTVKIWDIGHGASCVRTLTHDAQVEVMAASKYLPHLLATGTKSGFRLWNLGSLVSYQNLHLARYSGQKNVELSPTNLIWGNTPETRNLLVGGMVQRTDDAEDIHVARYGHLGMWKLEESSVTTIKLSPDSQNIFDIKWHPSMPTFATASSMRDHKSYPPGSQSLVNVYSYNPSASKAIHSHSFACPAVDINETTFCPFGSNHMTASCTDGSTYVWDVRNPNALLHKLRHGEADYPVNHEIRREYADVGVRAALWGTSIDQFYTGASDGFLKQWDIRRATEDTLVSDVAKFNDGLMGAVFSPDNAHLLVGDNAGGIHVLSSGPCADPEPGLFNFEYAPVEEEACDNQPEQPSELTGVAAARQLLESCQLTMDPLYGPVQGPKYSGPFARWPRGLDADEPAENVAHAPLLEEHQLRQFQGPPVEDRNGLDEHSRKELQRVFNLAHASNDPRNAQPAPPRPALSQPSEPQLTAGQSTGPQNTSQKRKRASSHVSIGSNDKESHAPVPKKAKRLTPSDEQDKSVVQLIQADIIDLTISDDDDDGPVTPSRVNLPPAPNPTTFKLESPEEVPQIIPDNISDDIPNDELVEMPDEALEDDYWWPDSRQVDANIPRRTDD</sequence>
<dbReference type="InterPro" id="IPR001680">
    <property type="entry name" value="WD40_rpt"/>
</dbReference>
<keyword evidence="5" id="KW-1185">Reference proteome</keyword>
<feature type="compositionally biased region" description="Pro residues" evidence="3">
    <location>
        <begin position="102"/>
        <end position="111"/>
    </location>
</feature>
<dbReference type="SMART" id="SM00320">
    <property type="entry name" value="WD40"/>
    <property type="match status" value="6"/>
</dbReference>
<feature type="compositionally biased region" description="Low complexity" evidence="3">
    <location>
        <begin position="112"/>
        <end position="148"/>
    </location>
</feature>
<evidence type="ECO:0000256" key="1">
    <source>
        <dbReference type="ARBA" id="ARBA00009890"/>
    </source>
</evidence>
<dbReference type="AlphaFoldDB" id="A0A9W9W702"/>
<organism evidence="4 5">
    <name type="scientific">Penicillium cosmopolitanum</name>
    <dbReference type="NCBI Taxonomy" id="1131564"/>
    <lineage>
        <taxon>Eukaryota</taxon>
        <taxon>Fungi</taxon>
        <taxon>Dikarya</taxon>
        <taxon>Ascomycota</taxon>
        <taxon>Pezizomycotina</taxon>
        <taxon>Eurotiomycetes</taxon>
        <taxon>Eurotiomycetidae</taxon>
        <taxon>Eurotiales</taxon>
        <taxon>Aspergillaceae</taxon>
        <taxon>Penicillium</taxon>
    </lineage>
</organism>
<comment type="similarity">
    <text evidence="1">Belongs to the WD repeat LST8 family.</text>
</comment>
<feature type="region of interest" description="Disordered" evidence="3">
    <location>
        <begin position="893"/>
        <end position="1013"/>
    </location>
</feature>
<dbReference type="OrthoDB" id="10248252at2759"/>
<feature type="compositionally biased region" description="Low complexity" evidence="3">
    <location>
        <begin position="287"/>
        <end position="301"/>
    </location>
</feature>
<feature type="compositionally biased region" description="Polar residues" evidence="3">
    <location>
        <begin position="311"/>
        <end position="323"/>
    </location>
</feature>
<dbReference type="SUPFAM" id="SSF50978">
    <property type="entry name" value="WD40 repeat-like"/>
    <property type="match status" value="1"/>
</dbReference>
<dbReference type="InterPro" id="IPR037588">
    <property type="entry name" value="MLST8"/>
</dbReference>
<feature type="compositionally biased region" description="Polar residues" evidence="3">
    <location>
        <begin position="70"/>
        <end position="86"/>
    </location>
</feature>
<feature type="region of interest" description="Disordered" evidence="3">
    <location>
        <begin position="275"/>
        <end position="328"/>
    </location>
</feature>
<feature type="compositionally biased region" description="Low complexity" evidence="3">
    <location>
        <begin position="87"/>
        <end position="101"/>
    </location>
</feature>
<dbReference type="PANTHER" id="PTHR19842:SF2">
    <property type="entry name" value="WD REPEAT PROTEIN (AFU_ORTHOLOGUE AFUA_5G04300)"/>
    <property type="match status" value="1"/>
</dbReference>
<dbReference type="Proteomes" id="UP001147747">
    <property type="component" value="Unassembled WGS sequence"/>
</dbReference>
<evidence type="ECO:0000313" key="5">
    <source>
        <dbReference type="Proteomes" id="UP001147747"/>
    </source>
</evidence>
<feature type="compositionally biased region" description="Low complexity" evidence="3">
    <location>
        <begin position="201"/>
        <end position="217"/>
    </location>
</feature>
<feature type="compositionally biased region" description="Polar residues" evidence="3">
    <location>
        <begin position="910"/>
        <end position="929"/>
    </location>
</feature>
<protein>
    <submittedName>
        <fullName evidence="4">Uncharacterized protein</fullName>
    </submittedName>
</protein>
<accession>A0A9W9W702</accession>
<reference evidence="4" key="2">
    <citation type="journal article" date="2023" name="IMA Fungus">
        <title>Comparative genomic study of the Penicillium genus elucidates a diverse pangenome and 15 lateral gene transfer events.</title>
        <authorList>
            <person name="Petersen C."/>
            <person name="Sorensen T."/>
            <person name="Nielsen M.R."/>
            <person name="Sondergaard T.E."/>
            <person name="Sorensen J.L."/>
            <person name="Fitzpatrick D.A."/>
            <person name="Frisvad J.C."/>
            <person name="Nielsen K.L."/>
        </authorList>
    </citation>
    <scope>NUCLEOTIDE SEQUENCE</scope>
    <source>
        <strain evidence="4">IBT 29677</strain>
    </source>
</reference>
<name>A0A9W9W702_9EURO</name>
<dbReference type="GO" id="GO:0031929">
    <property type="term" value="P:TOR signaling"/>
    <property type="evidence" value="ECO:0007669"/>
    <property type="project" value="InterPro"/>
</dbReference>
<dbReference type="GeneID" id="81368060"/>
<evidence type="ECO:0000256" key="3">
    <source>
        <dbReference type="SAM" id="MobiDB-lite"/>
    </source>
</evidence>
<evidence type="ECO:0000313" key="4">
    <source>
        <dbReference type="EMBL" id="KAJ5404572.1"/>
    </source>
</evidence>
<gene>
    <name evidence="4" type="ORF">N7509_004443</name>
</gene>
<dbReference type="InterPro" id="IPR015943">
    <property type="entry name" value="WD40/YVTN_repeat-like_dom_sf"/>
</dbReference>
<reference evidence="4" key="1">
    <citation type="submission" date="2022-12" db="EMBL/GenBank/DDBJ databases">
        <authorList>
            <person name="Petersen C."/>
        </authorList>
    </citation>
    <scope>NUCLEOTIDE SEQUENCE</scope>
    <source>
        <strain evidence="4">IBT 29677</strain>
    </source>
</reference>
<feature type="compositionally biased region" description="Polar residues" evidence="3">
    <location>
        <begin position="163"/>
        <end position="174"/>
    </location>
</feature>
<dbReference type="GO" id="GO:0032956">
    <property type="term" value="P:regulation of actin cytoskeleton organization"/>
    <property type="evidence" value="ECO:0007669"/>
    <property type="project" value="TreeGrafter"/>
</dbReference>
<dbReference type="EMBL" id="JAPZBU010000005">
    <property type="protein sequence ID" value="KAJ5404572.1"/>
    <property type="molecule type" value="Genomic_DNA"/>
</dbReference>
<dbReference type="GO" id="GO:0031932">
    <property type="term" value="C:TORC2 complex"/>
    <property type="evidence" value="ECO:0007669"/>
    <property type="project" value="InterPro"/>
</dbReference>
<dbReference type="Pfam" id="PF00400">
    <property type="entry name" value="WD40"/>
    <property type="match status" value="2"/>
</dbReference>
<dbReference type="Gene3D" id="2.130.10.10">
    <property type="entry name" value="YVTN repeat-like/Quinoprotein amine dehydrogenase"/>
    <property type="match status" value="1"/>
</dbReference>
<comment type="caution">
    <text evidence="4">The sequence shown here is derived from an EMBL/GenBank/DDBJ whole genome shotgun (WGS) entry which is preliminary data.</text>
</comment>
<proteinExistence type="inferred from homology"/>
<feature type="region of interest" description="Disordered" evidence="3">
    <location>
        <begin position="59"/>
        <end position="263"/>
    </location>
</feature>
<feature type="compositionally biased region" description="Polar residues" evidence="3">
    <location>
        <begin position="227"/>
        <end position="241"/>
    </location>
</feature>